<evidence type="ECO:0000256" key="2">
    <source>
        <dbReference type="ARBA" id="ARBA00023002"/>
    </source>
</evidence>
<dbReference type="PANTHER" id="PTHR11516:SF60">
    <property type="entry name" value="PYRUVATE DEHYDROGENASE E1 COMPONENT SUBUNIT ALPHA"/>
    <property type="match status" value="1"/>
</dbReference>
<organism evidence="7 8">
    <name type="scientific">Seohaeicola nanhaiensis</name>
    <dbReference type="NCBI Taxonomy" id="1387282"/>
    <lineage>
        <taxon>Bacteria</taxon>
        <taxon>Pseudomonadati</taxon>
        <taxon>Pseudomonadota</taxon>
        <taxon>Alphaproteobacteria</taxon>
        <taxon>Rhodobacterales</taxon>
        <taxon>Roseobacteraceae</taxon>
        <taxon>Seohaeicola</taxon>
    </lineage>
</organism>
<name>A0ABV9KMS0_9RHOB</name>
<dbReference type="PANTHER" id="PTHR11516">
    <property type="entry name" value="PYRUVATE DEHYDROGENASE E1 COMPONENT, ALPHA SUBUNIT BACTERIAL AND ORGANELLAR"/>
    <property type="match status" value="1"/>
</dbReference>
<dbReference type="InterPro" id="IPR029061">
    <property type="entry name" value="THDP-binding"/>
</dbReference>
<gene>
    <name evidence="7" type="ORF">ACFO5X_20425</name>
</gene>
<protein>
    <submittedName>
        <fullName evidence="7">Thiamine pyrophosphate-dependent dehydrogenase E1 component subunit alpha</fullName>
    </submittedName>
</protein>
<dbReference type="InterPro" id="IPR050642">
    <property type="entry name" value="PDH_E1_Alpha_Subunit"/>
</dbReference>
<accession>A0ABV9KMS0</accession>
<comment type="catalytic activity">
    <reaction evidence="5">
        <text>N(6)-[(R)-lipoyl]-L-lysyl-[protein] + pyruvate + H(+) = N(6)-[(R)-S(8)-acetyldihydrolipoyl]-L-lysyl-[protein] + CO2</text>
        <dbReference type="Rhea" id="RHEA:19189"/>
        <dbReference type="Rhea" id="RHEA-COMP:10474"/>
        <dbReference type="Rhea" id="RHEA-COMP:10478"/>
        <dbReference type="ChEBI" id="CHEBI:15361"/>
        <dbReference type="ChEBI" id="CHEBI:15378"/>
        <dbReference type="ChEBI" id="CHEBI:16526"/>
        <dbReference type="ChEBI" id="CHEBI:83099"/>
        <dbReference type="ChEBI" id="CHEBI:83111"/>
        <dbReference type="EC" id="1.2.4.1"/>
    </reaction>
</comment>
<evidence type="ECO:0000313" key="7">
    <source>
        <dbReference type="EMBL" id="MFC4670926.1"/>
    </source>
</evidence>
<evidence type="ECO:0000313" key="8">
    <source>
        <dbReference type="Proteomes" id="UP001595973"/>
    </source>
</evidence>
<dbReference type="InterPro" id="IPR001017">
    <property type="entry name" value="DH_E1"/>
</dbReference>
<keyword evidence="8" id="KW-1185">Reference proteome</keyword>
<feature type="domain" description="Dehydrogenase E1 component" evidence="6">
    <location>
        <begin position="24"/>
        <end position="307"/>
    </location>
</feature>
<comment type="caution">
    <text evidence="7">The sequence shown here is derived from an EMBL/GenBank/DDBJ whole genome shotgun (WGS) entry which is preliminary data.</text>
</comment>
<dbReference type="EMBL" id="JBHSGI010000031">
    <property type="protein sequence ID" value="MFC4670926.1"/>
    <property type="molecule type" value="Genomic_DNA"/>
</dbReference>
<dbReference type="Gene3D" id="3.40.50.970">
    <property type="match status" value="1"/>
</dbReference>
<evidence type="ECO:0000256" key="5">
    <source>
        <dbReference type="ARBA" id="ARBA00051231"/>
    </source>
</evidence>
<dbReference type="SUPFAM" id="SSF52518">
    <property type="entry name" value="Thiamin diphosphate-binding fold (THDP-binding)"/>
    <property type="match status" value="1"/>
</dbReference>
<reference evidence="8" key="1">
    <citation type="journal article" date="2019" name="Int. J. Syst. Evol. Microbiol.">
        <title>The Global Catalogue of Microorganisms (GCM) 10K type strain sequencing project: providing services to taxonomists for standard genome sequencing and annotation.</title>
        <authorList>
            <consortium name="The Broad Institute Genomics Platform"/>
            <consortium name="The Broad Institute Genome Sequencing Center for Infectious Disease"/>
            <person name="Wu L."/>
            <person name="Ma J."/>
        </authorList>
    </citation>
    <scope>NUCLEOTIDE SEQUENCE [LARGE SCALE GENOMIC DNA]</scope>
    <source>
        <strain evidence="8">CGMCC 4.7283</strain>
    </source>
</reference>
<evidence type="ECO:0000259" key="6">
    <source>
        <dbReference type="Pfam" id="PF00676"/>
    </source>
</evidence>
<evidence type="ECO:0000256" key="4">
    <source>
        <dbReference type="ARBA" id="ARBA00025211"/>
    </source>
</evidence>
<evidence type="ECO:0000256" key="1">
    <source>
        <dbReference type="ARBA" id="ARBA00001964"/>
    </source>
</evidence>
<proteinExistence type="predicted"/>
<dbReference type="RefSeq" id="WP_380720561.1">
    <property type="nucleotide sequence ID" value="NZ_JBHSGI010000031.1"/>
</dbReference>
<sequence>MTEGSGLRRDNFDRERFLDMLGLMHRIRAFEEEAIAGQKEGLVLGAIHPSIGQEAVAAGVCANLETADLMLSTHRGHGHTLAKGADPLAMMRELFGRQGGTCGGKGGSMHIADFGVGMLGANGVVGANIPIATGAAHALKLQGSRQIVTCIFGDGAVNRGPFMEGLNWARVFDLPVLFVCENNSFSATTRTSDMTGGPGAGARAESLGIEATEVDGNDLVAVDAAARAAIAAVRAGQGPRFLTCHTYRMTGHTSVDPAAYRPAREVEEWRGNDPIARLEVALRVAGVGDDQLSELHRSEAETMAQIARTARDTDWPEAAGAFTDVQDMGDPRERAF</sequence>
<comment type="cofactor">
    <cofactor evidence="1">
        <name>thiamine diphosphate</name>
        <dbReference type="ChEBI" id="CHEBI:58937"/>
    </cofactor>
</comment>
<comment type="function">
    <text evidence="4">The pyruvate dehydrogenase complex catalyzes the overall conversion of pyruvate to acetyl-CoA and CO(2). It contains multiple copies of three enzymatic components: pyruvate dehydrogenase (E1), dihydrolipoamide acetyltransferase (E2) and lipoamide dehydrogenase (E3).</text>
</comment>
<keyword evidence="3" id="KW-0786">Thiamine pyrophosphate</keyword>
<dbReference type="Pfam" id="PF00676">
    <property type="entry name" value="E1_dh"/>
    <property type="match status" value="1"/>
</dbReference>
<keyword evidence="2" id="KW-0560">Oxidoreductase</keyword>
<dbReference type="CDD" id="cd02000">
    <property type="entry name" value="TPP_E1_PDC_ADC_BCADC"/>
    <property type="match status" value="1"/>
</dbReference>
<evidence type="ECO:0000256" key="3">
    <source>
        <dbReference type="ARBA" id="ARBA00023052"/>
    </source>
</evidence>
<dbReference type="Proteomes" id="UP001595973">
    <property type="component" value="Unassembled WGS sequence"/>
</dbReference>